<proteinExistence type="predicted"/>
<dbReference type="SUPFAM" id="SSF53335">
    <property type="entry name" value="S-adenosyl-L-methionine-dependent methyltransferases"/>
    <property type="match status" value="1"/>
</dbReference>
<dbReference type="SUPFAM" id="SSF53448">
    <property type="entry name" value="Nucleotide-diphospho-sugar transferases"/>
    <property type="match status" value="1"/>
</dbReference>
<dbReference type="Gene3D" id="3.40.50.150">
    <property type="entry name" value="Vaccinia Virus protein VP39"/>
    <property type="match status" value="1"/>
</dbReference>
<dbReference type="InterPro" id="IPR029063">
    <property type="entry name" value="SAM-dependent_MTases_sf"/>
</dbReference>
<feature type="non-terminal residue" evidence="4">
    <location>
        <position position="345"/>
    </location>
</feature>
<dbReference type="InterPro" id="IPR039528">
    <property type="entry name" value="DPM1-like"/>
</dbReference>
<feature type="non-terminal residue" evidence="4">
    <location>
        <position position="1"/>
    </location>
</feature>
<dbReference type="AlphaFoldDB" id="A0A381W721"/>
<dbReference type="InterPro" id="IPR013216">
    <property type="entry name" value="Methyltransf_11"/>
</dbReference>
<keyword evidence="2" id="KW-0808">Transferase</keyword>
<gene>
    <name evidence="4" type="ORF">METZ01_LOCUS101194</name>
</gene>
<dbReference type="PANTHER" id="PTHR43398:SF1">
    <property type="entry name" value="DOLICHOL-PHOSPHATE MANNOSYLTRANSFERASE SUBUNIT 1"/>
    <property type="match status" value="1"/>
</dbReference>
<dbReference type="GO" id="GO:0016020">
    <property type="term" value="C:membrane"/>
    <property type="evidence" value="ECO:0007669"/>
    <property type="project" value="GOC"/>
</dbReference>
<evidence type="ECO:0000259" key="3">
    <source>
        <dbReference type="Pfam" id="PF08241"/>
    </source>
</evidence>
<evidence type="ECO:0000313" key="4">
    <source>
        <dbReference type="EMBL" id="SVA48340.1"/>
    </source>
</evidence>
<dbReference type="PANTHER" id="PTHR43398">
    <property type="entry name" value="DOLICHOL-PHOSPHATE MANNOSYLTRANSFERASE SUBUNIT 1"/>
    <property type="match status" value="1"/>
</dbReference>
<accession>A0A381W721</accession>
<organism evidence="4">
    <name type="scientific">marine metagenome</name>
    <dbReference type="NCBI Taxonomy" id="408172"/>
    <lineage>
        <taxon>unclassified sequences</taxon>
        <taxon>metagenomes</taxon>
        <taxon>ecological metagenomes</taxon>
    </lineage>
</organism>
<sequence length="345" mass="40086">MDCDFSHSPSEINDFIKLAEQADIVIGSRFIKKDSLKEWNILRWSLTHLGHIATRLLLNMPYDASGAFRLYRLDKISRYFLDNIHSRGYSFFYESLYVLHLNEYRIVEIPIILPARVYGHSKMRIKDAIQSLLQLLKIYFITKLNYGNFVITEPIISENKIIDTQGWDGYWGDNTNNLTLYIYGLVAAFYRKFIIKPSLNHFIFKYFNRESKLLHAGCGGGQVDVDLSENINITALDISTIALNQYKKNNPNVEKLIHGSIFSVPVPDSSFDGIYNLGVMEHFTEDEIMGILKEFHRVLKSNGKIILFWPPEYGLSVQFLKFAHFVLNKILRKKYTLHPDEISRI</sequence>
<evidence type="ECO:0000256" key="1">
    <source>
        <dbReference type="ARBA" id="ARBA00022676"/>
    </source>
</evidence>
<evidence type="ECO:0000256" key="2">
    <source>
        <dbReference type="ARBA" id="ARBA00022679"/>
    </source>
</evidence>
<dbReference type="GO" id="GO:0008757">
    <property type="term" value="F:S-adenosylmethionine-dependent methyltransferase activity"/>
    <property type="evidence" value="ECO:0007669"/>
    <property type="project" value="InterPro"/>
</dbReference>
<name>A0A381W721_9ZZZZ</name>
<dbReference type="Pfam" id="PF08241">
    <property type="entry name" value="Methyltransf_11"/>
    <property type="match status" value="1"/>
</dbReference>
<dbReference type="GO" id="GO:0009247">
    <property type="term" value="P:glycolipid biosynthetic process"/>
    <property type="evidence" value="ECO:0007669"/>
    <property type="project" value="TreeGrafter"/>
</dbReference>
<keyword evidence="1" id="KW-0328">Glycosyltransferase</keyword>
<dbReference type="EMBL" id="UINC01010908">
    <property type="protein sequence ID" value="SVA48340.1"/>
    <property type="molecule type" value="Genomic_DNA"/>
</dbReference>
<reference evidence="4" key="1">
    <citation type="submission" date="2018-05" db="EMBL/GenBank/DDBJ databases">
        <authorList>
            <person name="Lanie J.A."/>
            <person name="Ng W.-L."/>
            <person name="Kazmierczak K.M."/>
            <person name="Andrzejewski T.M."/>
            <person name="Davidsen T.M."/>
            <person name="Wayne K.J."/>
            <person name="Tettelin H."/>
            <person name="Glass J.I."/>
            <person name="Rusch D."/>
            <person name="Podicherti R."/>
            <person name="Tsui H.-C.T."/>
            <person name="Winkler M.E."/>
        </authorList>
    </citation>
    <scope>NUCLEOTIDE SEQUENCE</scope>
</reference>
<feature type="domain" description="Methyltransferase type 11" evidence="3">
    <location>
        <begin position="214"/>
        <end position="307"/>
    </location>
</feature>
<dbReference type="GO" id="GO:0004582">
    <property type="term" value="F:dolichyl-phosphate beta-D-mannosyltransferase activity"/>
    <property type="evidence" value="ECO:0007669"/>
    <property type="project" value="InterPro"/>
</dbReference>
<dbReference type="CDD" id="cd02440">
    <property type="entry name" value="AdoMet_MTases"/>
    <property type="match status" value="1"/>
</dbReference>
<dbReference type="InterPro" id="IPR029044">
    <property type="entry name" value="Nucleotide-diphossugar_trans"/>
</dbReference>
<protein>
    <recommendedName>
        <fullName evidence="3">Methyltransferase type 11 domain-containing protein</fullName>
    </recommendedName>
</protein>